<comment type="caution">
    <text evidence="1">The sequence shown here is derived from an EMBL/GenBank/DDBJ whole genome shotgun (WGS) entry which is preliminary data.</text>
</comment>
<dbReference type="AlphaFoldDB" id="A0A0F9C993"/>
<proteinExistence type="predicted"/>
<evidence type="ECO:0000313" key="1">
    <source>
        <dbReference type="EMBL" id="KKK98914.1"/>
    </source>
</evidence>
<dbReference type="EMBL" id="LAZR01045418">
    <property type="protein sequence ID" value="KKK98914.1"/>
    <property type="molecule type" value="Genomic_DNA"/>
</dbReference>
<reference evidence="1" key="1">
    <citation type="journal article" date="2015" name="Nature">
        <title>Complex archaea that bridge the gap between prokaryotes and eukaryotes.</title>
        <authorList>
            <person name="Spang A."/>
            <person name="Saw J.H."/>
            <person name="Jorgensen S.L."/>
            <person name="Zaremba-Niedzwiedzka K."/>
            <person name="Martijn J."/>
            <person name="Lind A.E."/>
            <person name="van Eijk R."/>
            <person name="Schleper C."/>
            <person name="Guy L."/>
            <person name="Ettema T.J."/>
        </authorList>
    </citation>
    <scope>NUCLEOTIDE SEQUENCE</scope>
</reference>
<accession>A0A0F9C993</accession>
<gene>
    <name evidence="1" type="ORF">LCGC14_2638000</name>
</gene>
<name>A0A0F9C993_9ZZZZ</name>
<protein>
    <submittedName>
        <fullName evidence="1">Uncharacterized protein</fullName>
    </submittedName>
</protein>
<feature type="non-terminal residue" evidence="1">
    <location>
        <position position="164"/>
    </location>
</feature>
<sequence>MASGDTLFVLDPQSSTPPGTLFATIDTIADGSSPTLIIPVLDFDGATDEHADWWLTVPSHYAGTTGFTFSYKYAVDGTDVDIVELEFRVLKLADLNILTGDLGIDTQTAAALQDTPASTSTNKLNVTTTVALSKANMGTPVAGDRIVIRVTRDISVATNTDDLQ</sequence>
<organism evidence="1">
    <name type="scientific">marine sediment metagenome</name>
    <dbReference type="NCBI Taxonomy" id="412755"/>
    <lineage>
        <taxon>unclassified sequences</taxon>
        <taxon>metagenomes</taxon>
        <taxon>ecological metagenomes</taxon>
    </lineage>
</organism>